<dbReference type="Pfam" id="PF06250">
    <property type="entry name" value="YhcG_C"/>
    <property type="match status" value="1"/>
</dbReference>
<accession>A0ABX2B393</accession>
<evidence type="ECO:0000313" key="3">
    <source>
        <dbReference type="EMBL" id="NPE25932.1"/>
    </source>
</evidence>
<feature type="domain" description="YhcG N-terminal" evidence="2">
    <location>
        <begin position="20"/>
        <end position="154"/>
    </location>
</feature>
<evidence type="ECO:0000313" key="4">
    <source>
        <dbReference type="Proteomes" id="UP000820977"/>
    </source>
</evidence>
<evidence type="ECO:0000259" key="1">
    <source>
        <dbReference type="Pfam" id="PF06250"/>
    </source>
</evidence>
<dbReference type="Gene3D" id="3.40.1350.10">
    <property type="match status" value="1"/>
</dbReference>
<gene>
    <name evidence="3" type="ORF">HPS54_10465</name>
</gene>
<sequence>MRKNESLTPQGYNEEQLFAQIKQMLDKARRQIAQTVNAATVEAYWQVGKYIVEYEQAGNVKAEYGKGIIDCLSKRLTAEYGGGFSTTNIRYMRQFYLYYPIRHTVCDKLSWSHYRHLIRVENETARNYYLSECVAENWSVRQLQRQINTMFYERMLASRDKDKVKAEIQTSAPKTWTPREIIRDPFILEFLGIKQGEHFLEGDLEQMLISKLQHFLLELGRGYSFVARQKRITLDGQHFYIDLVFYNIPARCYMLIDLKIDALTHQDIGQMQMYVNYYTRELMNPGDNPPVGIVLCAEKNDTVVKYTLPQDEKQIFAAKYMTYLPTKEELKQLLYGNNED</sequence>
<comment type="caution">
    <text evidence="3">The sequence shown here is derived from an EMBL/GenBank/DDBJ whole genome shotgun (WGS) entry which is preliminary data.</text>
</comment>
<dbReference type="Pfam" id="PF17761">
    <property type="entry name" value="DUF1016_N"/>
    <property type="match status" value="1"/>
</dbReference>
<dbReference type="InterPro" id="IPR009362">
    <property type="entry name" value="YhcG_C"/>
</dbReference>
<organism evidence="3 4">
    <name type="scientific">Xylanibacter caecicola</name>
    <dbReference type="NCBI Taxonomy" id="2736294"/>
    <lineage>
        <taxon>Bacteria</taxon>
        <taxon>Pseudomonadati</taxon>
        <taxon>Bacteroidota</taxon>
        <taxon>Bacteroidia</taxon>
        <taxon>Bacteroidales</taxon>
        <taxon>Prevotellaceae</taxon>
        <taxon>Xylanibacter</taxon>
    </lineage>
</organism>
<feature type="domain" description="YhcG PDDEXK nuclease" evidence="1">
    <location>
        <begin position="180"/>
        <end position="332"/>
    </location>
</feature>
<protein>
    <submittedName>
        <fullName evidence="3">DUF1016 domain-containing protein</fullName>
    </submittedName>
</protein>
<evidence type="ECO:0000259" key="2">
    <source>
        <dbReference type="Pfam" id="PF17761"/>
    </source>
</evidence>
<dbReference type="PANTHER" id="PTHR30547:SF5">
    <property type="entry name" value="NUCLEASE YHCG-RELATED"/>
    <property type="match status" value="1"/>
</dbReference>
<reference evidence="3 4" key="1">
    <citation type="submission" date="2020-05" db="EMBL/GenBank/DDBJ databases">
        <title>Distinct polysaccharide utilization as determinants for interspecies competition between intestinal Prevotella spp.</title>
        <authorList>
            <person name="Galvez E.J.C."/>
            <person name="Iljazovic A."/>
            <person name="Strowig T."/>
        </authorList>
    </citation>
    <scope>NUCLEOTIDE SEQUENCE [LARGE SCALE GENOMIC DNA]</scope>
    <source>
        <strain evidence="3 4">PCHR</strain>
    </source>
</reference>
<dbReference type="Proteomes" id="UP000820977">
    <property type="component" value="Unassembled WGS sequence"/>
</dbReference>
<dbReference type="PANTHER" id="PTHR30547">
    <property type="entry name" value="UNCHARACTERIZED PROTEIN YHCG-RELATED"/>
    <property type="match status" value="1"/>
</dbReference>
<name>A0ABX2B393_9BACT</name>
<dbReference type="InterPro" id="IPR011856">
    <property type="entry name" value="tRNA_endonuc-like_dom_sf"/>
</dbReference>
<dbReference type="EMBL" id="JABKKJ010000022">
    <property type="protein sequence ID" value="NPE25932.1"/>
    <property type="molecule type" value="Genomic_DNA"/>
</dbReference>
<dbReference type="RefSeq" id="WP_172345396.1">
    <property type="nucleotide sequence ID" value="NZ_CATJFF010000067.1"/>
</dbReference>
<proteinExistence type="predicted"/>
<dbReference type="InterPro" id="IPR053148">
    <property type="entry name" value="PD-DEXK-like_domain"/>
</dbReference>
<dbReference type="InterPro" id="IPR041527">
    <property type="entry name" value="YhcG_N"/>
</dbReference>
<keyword evidence="4" id="KW-1185">Reference proteome</keyword>